<accession>A0ABN8SAJ4</accession>
<reference evidence="3 4" key="1">
    <citation type="submission" date="2022-05" db="EMBL/GenBank/DDBJ databases">
        <authorList>
            <consortium name="Genoscope - CEA"/>
            <person name="William W."/>
        </authorList>
    </citation>
    <scope>NUCLEOTIDE SEQUENCE [LARGE SCALE GENOMIC DNA]</scope>
</reference>
<dbReference type="PANTHER" id="PTHR11102">
    <property type="entry name" value="SEL-1-LIKE PROTEIN"/>
    <property type="match status" value="1"/>
</dbReference>
<dbReference type="EMBL" id="CALNXI010002539">
    <property type="protein sequence ID" value="CAH3188737.1"/>
    <property type="molecule type" value="Genomic_DNA"/>
</dbReference>
<evidence type="ECO:0000256" key="2">
    <source>
        <dbReference type="PROSITE-ProRule" id="PRU00339"/>
    </source>
</evidence>
<dbReference type="InterPro" id="IPR019734">
    <property type="entry name" value="TPR_rpt"/>
</dbReference>
<organism evidence="3 4">
    <name type="scientific">Porites evermanni</name>
    <dbReference type="NCBI Taxonomy" id="104178"/>
    <lineage>
        <taxon>Eukaryota</taxon>
        <taxon>Metazoa</taxon>
        <taxon>Cnidaria</taxon>
        <taxon>Anthozoa</taxon>
        <taxon>Hexacorallia</taxon>
        <taxon>Scleractinia</taxon>
        <taxon>Fungiina</taxon>
        <taxon>Poritidae</taxon>
        <taxon>Porites</taxon>
    </lineage>
</organism>
<keyword evidence="4" id="KW-1185">Reference proteome</keyword>
<dbReference type="InterPro" id="IPR011990">
    <property type="entry name" value="TPR-like_helical_dom_sf"/>
</dbReference>
<comment type="caution">
    <text evidence="3">The sequence shown here is derived from an EMBL/GenBank/DDBJ whole genome shotgun (WGS) entry which is preliminary data.</text>
</comment>
<dbReference type="Pfam" id="PF08238">
    <property type="entry name" value="Sel1"/>
    <property type="match status" value="5"/>
</dbReference>
<protein>
    <submittedName>
        <fullName evidence="3">Uncharacterized protein</fullName>
    </submittedName>
</protein>
<feature type="repeat" description="TPR" evidence="2">
    <location>
        <begin position="450"/>
        <end position="483"/>
    </location>
</feature>
<dbReference type="PANTHER" id="PTHR11102:SF160">
    <property type="entry name" value="ERAD-ASSOCIATED E3 UBIQUITIN-PROTEIN LIGASE COMPONENT HRD3"/>
    <property type="match status" value="1"/>
</dbReference>
<dbReference type="InterPro" id="IPR006597">
    <property type="entry name" value="Sel1-like"/>
</dbReference>
<evidence type="ECO:0000256" key="1">
    <source>
        <dbReference type="ARBA" id="ARBA00038101"/>
    </source>
</evidence>
<keyword evidence="2" id="KW-0802">TPR repeat</keyword>
<dbReference type="SMART" id="SM00671">
    <property type="entry name" value="SEL1"/>
    <property type="match status" value="5"/>
</dbReference>
<dbReference type="Proteomes" id="UP001159427">
    <property type="component" value="Unassembled WGS sequence"/>
</dbReference>
<comment type="similarity">
    <text evidence="1">Belongs to the sel-1 family.</text>
</comment>
<evidence type="ECO:0000313" key="3">
    <source>
        <dbReference type="EMBL" id="CAH3188737.1"/>
    </source>
</evidence>
<gene>
    <name evidence="3" type="ORF">PEVE_00018759</name>
</gene>
<dbReference type="PROSITE" id="PS50005">
    <property type="entry name" value="TPR"/>
    <property type="match status" value="1"/>
</dbReference>
<evidence type="ECO:0000313" key="4">
    <source>
        <dbReference type="Proteomes" id="UP001159427"/>
    </source>
</evidence>
<sequence length="593" mass="67627">MNFPVSNDLTSQKYYIDKYGSIETLIDKAKNGEIHAQADLGWAYSQGFGDLLPQDNDKAIGWLSTTIDKGYELPHTLGKLGELLDRKGTIRHQQKAYEMYHRAAKLGSRSSQLNLAEMYRCGVEGVVNKDLKEAFKWYKMAADEGASDYELGTEQKLLAGTTRKLDNKSKLWSLKCLYKYYLEGECPEGRPQPTKAIHYLTRAAEIGDTEAQRNLGQIYLKGICEQIKDISKARRWLNKASAKGDAEAKQLLRKCEEVEDKQHTASEPKPEALTQSLEIMREKLQQRSEAEHHPFAITEPTAFSEEMLSQFHWSPTARIYLQAFRLVNQGLEILINSNFTDERGISLIARGYLTENSILQTFPYIHVSLPAVFHLCEKSMQKNAGFFEGLVITCGFYFCKMKLSTATVNTDVKKVMCITNLINFIQKAEPNSPPAEDAFRFDQSYSSWLHVLYDHLASIYIIFGNYEEAAEAFENSLQCCPTYFPSKRGLGYCLLALYAARVNSEKKDSVASEKCDMKELKRYYELGQDAEEKRLPFIDALDLCLKDMLSPIYQLLTDLPERARCGNKACTKKFKETELKSCTRCRTKKYCSK</sequence>
<dbReference type="SUPFAM" id="SSF48452">
    <property type="entry name" value="TPR-like"/>
    <property type="match status" value="1"/>
</dbReference>
<dbReference type="SUPFAM" id="SSF81901">
    <property type="entry name" value="HCP-like"/>
    <property type="match status" value="1"/>
</dbReference>
<dbReference type="Gene3D" id="1.25.40.10">
    <property type="entry name" value="Tetratricopeptide repeat domain"/>
    <property type="match status" value="2"/>
</dbReference>
<name>A0ABN8SAJ4_9CNID</name>
<dbReference type="InterPro" id="IPR050767">
    <property type="entry name" value="Sel1_AlgK"/>
</dbReference>
<proteinExistence type="inferred from homology"/>